<organism evidence="1 2">
    <name type="scientific">Xyrichtys novacula</name>
    <name type="common">Pearly razorfish</name>
    <name type="synonym">Hemipteronotus novacula</name>
    <dbReference type="NCBI Taxonomy" id="13765"/>
    <lineage>
        <taxon>Eukaryota</taxon>
        <taxon>Metazoa</taxon>
        <taxon>Chordata</taxon>
        <taxon>Craniata</taxon>
        <taxon>Vertebrata</taxon>
        <taxon>Euteleostomi</taxon>
        <taxon>Actinopterygii</taxon>
        <taxon>Neopterygii</taxon>
        <taxon>Teleostei</taxon>
        <taxon>Neoteleostei</taxon>
        <taxon>Acanthomorphata</taxon>
        <taxon>Eupercaria</taxon>
        <taxon>Labriformes</taxon>
        <taxon>Labridae</taxon>
        <taxon>Xyrichtys</taxon>
    </lineage>
</organism>
<proteinExistence type="predicted"/>
<protein>
    <submittedName>
        <fullName evidence="1">Uncharacterized protein</fullName>
    </submittedName>
</protein>
<gene>
    <name evidence="1" type="ORF">XNOV1_A038538</name>
</gene>
<reference evidence="1" key="1">
    <citation type="submission" date="2023-08" db="EMBL/GenBank/DDBJ databases">
        <authorList>
            <person name="Alioto T."/>
            <person name="Alioto T."/>
            <person name="Gomez Garrido J."/>
        </authorList>
    </citation>
    <scope>NUCLEOTIDE SEQUENCE</scope>
</reference>
<evidence type="ECO:0000313" key="2">
    <source>
        <dbReference type="Proteomes" id="UP001178508"/>
    </source>
</evidence>
<accession>A0AAV1GI50</accession>
<name>A0AAV1GI50_XYRNO</name>
<sequence>MSQFYGKPANAASCRPSQQEFSTYVVSFWWSLKQFQKSASDGGEEEEACQQVNTKSEQPRFQMFEKEVMKSSHLLQLRKTDLSCEEGGEGLGVPAAGNPE</sequence>
<keyword evidence="2" id="KW-1185">Reference proteome</keyword>
<dbReference type="EMBL" id="OY660877">
    <property type="protein sequence ID" value="CAJ1072466.1"/>
    <property type="molecule type" value="Genomic_DNA"/>
</dbReference>
<dbReference type="Proteomes" id="UP001178508">
    <property type="component" value="Chromosome 14"/>
</dbReference>
<evidence type="ECO:0000313" key="1">
    <source>
        <dbReference type="EMBL" id="CAJ1072466.1"/>
    </source>
</evidence>
<dbReference type="AlphaFoldDB" id="A0AAV1GI50"/>